<proteinExistence type="predicted"/>
<gene>
    <name evidence="1" type="ORF">S01H1_05325</name>
</gene>
<protein>
    <recommendedName>
        <fullName evidence="2">Dipeptidylpeptidase IV N-terminal domain-containing protein</fullName>
    </recommendedName>
</protein>
<reference evidence="1" key="1">
    <citation type="journal article" date="2014" name="Front. Microbiol.">
        <title>High frequency of phylogenetically diverse reductive dehalogenase-homologous genes in deep subseafloor sedimentary metagenomes.</title>
        <authorList>
            <person name="Kawai M."/>
            <person name="Futagami T."/>
            <person name="Toyoda A."/>
            <person name="Takaki Y."/>
            <person name="Nishi S."/>
            <person name="Hori S."/>
            <person name="Arai W."/>
            <person name="Tsubouchi T."/>
            <person name="Morono Y."/>
            <person name="Uchiyama I."/>
            <person name="Ito T."/>
            <person name="Fujiyama A."/>
            <person name="Inagaki F."/>
            <person name="Takami H."/>
        </authorList>
    </citation>
    <scope>NUCLEOTIDE SEQUENCE</scope>
    <source>
        <strain evidence="1">Expedition CK06-06</strain>
    </source>
</reference>
<evidence type="ECO:0000313" key="1">
    <source>
        <dbReference type="EMBL" id="GAF72624.1"/>
    </source>
</evidence>
<name>X0RUW6_9ZZZZ</name>
<sequence>MRIEDGSIVEDNVVGVGISTATDVFWSLANGALVLSQSELTGDPVFNIVDFEGGDATPITLGDSVHVYAWAPDGTKIAYITSPDQNDKSNINLFSVSDSELYEENFLEEPLESIEQIFWADDDKKLF</sequence>
<dbReference type="EMBL" id="BARS01002776">
    <property type="protein sequence ID" value="GAF72624.1"/>
    <property type="molecule type" value="Genomic_DNA"/>
</dbReference>
<comment type="caution">
    <text evidence="1">The sequence shown here is derived from an EMBL/GenBank/DDBJ whole genome shotgun (WGS) entry which is preliminary data.</text>
</comment>
<dbReference type="AlphaFoldDB" id="X0RUW6"/>
<organism evidence="1">
    <name type="scientific">marine sediment metagenome</name>
    <dbReference type="NCBI Taxonomy" id="412755"/>
    <lineage>
        <taxon>unclassified sequences</taxon>
        <taxon>metagenomes</taxon>
        <taxon>ecological metagenomes</taxon>
    </lineage>
</organism>
<dbReference type="SUPFAM" id="SSF82171">
    <property type="entry name" value="DPP6 N-terminal domain-like"/>
    <property type="match status" value="1"/>
</dbReference>
<feature type="non-terminal residue" evidence="1">
    <location>
        <position position="127"/>
    </location>
</feature>
<dbReference type="InterPro" id="IPR011042">
    <property type="entry name" value="6-blade_b-propeller_TolB-like"/>
</dbReference>
<accession>X0RUW6</accession>
<dbReference type="Gene3D" id="2.120.10.30">
    <property type="entry name" value="TolB, C-terminal domain"/>
    <property type="match status" value="1"/>
</dbReference>
<evidence type="ECO:0008006" key="2">
    <source>
        <dbReference type="Google" id="ProtNLM"/>
    </source>
</evidence>